<keyword evidence="1" id="KW-0472">Membrane</keyword>
<dbReference type="NCBIfam" id="TIGR03503">
    <property type="entry name" value="TIGR03503 family protein"/>
    <property type="match status" value="1"/>
</dbReference>
<keyword evidence="1" id="KW-1133">Transmembrane helix</keyword>
<dbReference type="AlphaFoldDB" id="A0A432X1S0"/>
<comment type="caution">
    <text evidence="2">The sequence shown here is derived from an EMBL/GenBank/DDBJ whole genome shotgun (WGS) entry which is preliminary data.</text>
</comment>
<dbReference type="NCBIfam" id="NF041940">
    <property type="entry name" value="choice_anch_X"/>
    <property type="match status" value="1"/>
</dbReference>
<name>A0A432X1S0_9GAMM</name>
<dbReference type="InterPro" id="IPR020010">
    <property type="entry name" value="CHP03503"/>
</dbReference>
<keyword evidence="3" id="KW-1185">Reference proteome</keyword>
<dbReference type="EMBL" id="PIPQ01000003">
    <property type="protein sequence ID" value="RUO40489.1"/>
    <property type="molecule type" value="Genomic_DNA"/>
</dbReference>
<dbReference type="Proteomes" id="UP000286976">
    <property type="component" value="Unassembled WGS sequence"/>
</dbReference>
<protein>
    <submittedName>
        <fullName evidence="2">TIGR03503 family protein</fullName>
    </submittedName>
</protein>
<reference evidence="2 3" key="1">
    <citation type="journal article" date="2011" name="Front. Microbiol.">
        <title>Genomic signatures of strain selection and enhancement in Bacillus atrophaeus var. globigii, a historical biowarfare simulant.</title>
        <authorList>
            <person name="Gibbons H.S."/>
            <person name="Broomall S.M."/>
            <person name="McNew L.A."/>
            <person name="Daligault H."/>
            <person name="Chapman C."/>
            <person name="Bruce D."/>
            <person name="Karavis M."/>
            <person name="Krepps M."/>
            <person name="McGregor P.A."/>
            <person name="Hong C."/>
            <person name="Park K.H."/>
            <person name="Akmal A."/>
            <person name="Feldman A."/>
            <person name="Lin J.S."/>
            <person name="Chang W.E."/>
            <person name="Higgs B.W."/>
            <person name="Demirev P."/>
            <person name="Lindquist J."/>
            <person name="Liem A."/>
            <person name="Fochler E."/>
            <person name="Read T.D."/>
            <person name="Tapia R."/>
            <person name="Johnson S."/>
            <person name="Bishop-Lilly K.A."/>
            <person name="Detter C."/>
            <person name="Han C."/>
            <person name="Sozhamannan S."/>
            <person name="Rosenzweig C.N."/>
            <person name="Skowronski E.W."/>
        </authorList>
    </citation>
    <scope>NUCLEOTIDE SEQUENCE [LARGE SCALE GENOMIC DNA]</scope>
    <source>
        <strain evidence="2 3">AIT1</strain>
    </source>
</reference>
<evidence type="ECO:0000313" key="3">
    <source>
        <dbReference type="Proteomes" id="UP000286976"/>
    </source>
</evidence>
<gene>
    <name evidence="2" type="ORF">CWE15_06955</name>
</gene>
<evidence type="ECO:0000313" key="2">
    <source>
        <dbReference type="EMBL" id="RUO40489.1"/>
    </source>
</evidence>
<accession>A0A432X1S0</accession>
<evidence type="ECO:0000256" key="1">
    <source>
        <dbReference type="SAM" id="Phobius"/>
    </source>
</evidence>
<keyword evidence="1" id="KW-0812">Transmembrane</keyword>
<organism evidence="2 3">
    <name type="scientific">Aliidiomarina taiwanensis</name>
    <dbReference type="NCBI Taxonomy" id="946228"/>
    <lineage>
        <taxon>Bacteria</taxon>
        <taxon>Pseudomonadati</taxon>
        <taxon>Pseudomonadota</taxon>
        <taxon>Gammaproteobacteria</taxon>
        <taxon>Alteromonadales</taxon>
        <taxon>Idiomarinaceae</taxon>
        <taxon>Aliidiomarina</taxon>
    </lineage>
</organism>
<proteinExistence type="predicted"/>
<feature type="transmembrane region" description="Helical" evidence="1">
    <location>
        <begin position="382"/>
        <end position="403"/>
    </location>
</feature>
<sequence>MRQLVTAVVLTSLTLGQAFPQESALPTETAVTPLASPFEQQIPLADERFRIDYAVDEVTLVFYRKIDTPPVILILPDGRKWYSSRFPTDTVNWQTGDDFDLIRITKPMPGPWQVTGDILPESRVMVLTELTFHPEPLPAMAFIGEKIKVTGYLQQDGHSVEQHNLRSIVQLDVMFYSTNNAEYQNFGVEPVHVGEFLDDGKGMDEVPKDGIFTGMLTLDMVPGEYAPRYVVKTPLHQRLVKGDTLVVHEQPVQAHARVAEEEGAPHTLAFHMDETLIDPQSVVLSAQLNYPNGERQPIHISTAQGDSLEVSVPNYSFGVFELTGTLAATDVTGREFVATLSEYAFQAQRIVPPAPVVEELVAEQELEEAPPEETGMTHQTKILIVVATNLAIVAIWMLIMLLSKSPKRGRHGKKTPDNL</sequence>